<dbReference type="EnsemblFungi" id="PTTG_30789-t43_1">
    <property type="protein sequence ID" value="PTTG_30789-t43_1-p1"/>
    <property type="gene ID" value="PTTG_30789"/>
</dbReference>
<dbReference type="GO" id="GO:0016020">
    <property type="term" value="C:membrane"/>
    <property type="evidence" value="ECO:0007669"/>
    <property type="project" value="InterPro"/>
</dbReference>
<feature type="transmembrane region" description="Helical" evidence="5">
    <location>
        <begin position="48"/>
        <end position="67"/>
    </location>
</feature>
<evidence type="ECO:0000313" key="8">
    <source>
        <dbReference type="Proteomes" id="UP000005240"/>
    </source>
</evidence>
<proteinExistence type="predicted"/>
<evidence type="ECO:0000256" key="2">
    <source>
        <dbReference type="ARBA" id="ARBA00022989"/>
    </source>
</evidence>
<evidence type="ECO:0000313" key="6">
    <source>
        <dbReference type="EMBL" id="OAV85103.1"/>
    </source>
</evidence>
<reference evidence="7 8" key="3">
    <citation type="journal article" date="2017" name="G3 (Bethesda)">
        <title>Comparative analysis highlights variable genome content of wheat rusts and divergence of the mating loci.</title>
        <authorList>
            <person name="Cuomo C.A."/>
            <person name="Bakkeren G."/>
            <person name="Khalil H.B."/>
            <person name="Panwar V."/>
            <person name="Joly D."/>
            <person name="Linning R."/>
            <person name="Sakthikumar S."/>
            <person name="Song X."/>
            <person name="Adiconis X."/>
            <person name="Fan L."/>
            <person name="Goldberg J.M."/>
            <person name="Levin J.Z."/>
            <person name="Young S."/>
            <person name="Zeng Q."/>
            <person name="Anikster Y."/>
            <person name="Bruce M."/>
            <person name="Wang M."/>
            <person name="Yin C."/>
            <person name="McCallum B."/>
            <person name="Szabo L.J."/>
            <person name="Hulbert S."/>
            <person name="Chen X."/>
            <person name="Fellers J.P."/>
        </authorList>
    </citation>
    <scope>NUCLEOTIDE SEQUENCE</scope>
    <source>
        <strain evidence="7">isolate 1-1 / race 1 (BBBD)</strain>
        <strain evidence="8">Isolate 1-1 / race 1 (BBBD)</strain>
    </source>
</reference>
<feature type="region of interest" description="Disordered" evidence="4">
    <location>
        <begin position="1"/>
        <end position="22"/>
    </location>
</feature>
<keyword evidence="1 5" id="KW-0812">Transmembrane</keyword>
<keyword evidence="8" id="KW-1185">Reference proteome</keyword>
<evidence type="ECO:0000256" key="5">
    <source>
        <dbReference type="SAM" id="Phobius"/>
    </source>
</evidence>
<dbReference type="InterPro" id="IPR036640">
    <property type="entry name" value="ABC1_TM_sf"/>
</dbReference>
<evidence type="ECO:0008006" key="9">
    <source>
        <dbReference type="Google" id="ProtNLM"/>
    </source>
</evidence>
<feature type="compositionally biased region" description="Polar residues" evidence="4">
    <location>
        <begin position="1"/>
        <end position="20"/>
    </location>
</feature>
<evidence type="ECO:0000256" key="1">
    <source>
        <dbReference type="ARBA" id="ARBA00022692"/>
    </source>
</evidence>
<protein>
    <recommendedName>
        <fullName evidence="9">ABC transmembrane type-1 domain-containing protein</fullName>
    </recommendedName>
</protein>
<accession>A0A180FZV4</accession>
<dbReference type="GO" id="GO:0005524">
    <property type="term" value="F:ATP binding"/>
    <property type="evidence" value="ECO:0007669"/>
    <property type="project" value="InterPro"/>
</dbReference>
<dbReference type="OrthoDB" id="6500128at2759"/>
<dbReference type="STRING" id="630390.A0A180FZV4"/>
<feature type="non-terminal residue" evidence="6">
    <location>
        <position position="1"/>
    </location>
</feature>
<dbReference type="Gene3D" id="1.20.1560.10">
    <property type="entry name" value="ABC transporter type 1, transmembrane domain"/>
    <property type="match status" value="1"/>
</dbReference>
<name>A0A180FZV4_PUCT1</name>
<dbReference type="EMBL" id="ADAS02007016">
    <property type="protein sequence ID" value="OAV85103.1"/>
    <property type="molecule type" value="Genomic_DNA"/>
</dbReference>
<evidence type="ECO:0000313" key="7">
    <source>
        <dbReference type="EnsemblFungi" id="PTTG_30789-t43_1-p1"/>
    </source>
</evidence>
<keyword evidence="3 5" id="KW-0472">Membrane</keyword>
<dbReference type="AlphaFoldDB" id="A0A180FZV4"/>
<sequence>ASTSTNRSPARTANPNPSTPTHKEDWKIIRHLLPNIWPKDDRTTKIRVVTALLLLAGGKILNVQVPFMFKHIIDSLSIPFDPNTFQGAWTVVGTMIAGFKLSIRFLGPLGSVYRDLR</sequence>
<dbReference type="VEuPathDB" id="FungiDB:PTTG_30789"/>
<gene>
    <name evidence="6" type="ORF">PTTG_30789</name>
</gene>
<reference evidence="7" key="4">
    <citation type="submission" date="2025-05" db="UniProtKB">
        <authorList>
            <consortium name="EnsemblFungi"/>
        </authorList>
    </citation>
    <scope>IDENTIFICATION</scope>
    <source>
        <strain evidence="7">isolate 1-1 / race 1 (BBBD)</strain>
    </source>
</reference>
<feature type="transmembrane region" description="Helical" evidence="5">
    <location>
        <begin position="87"/>
        <end position="107"/>
    </location>
</feature>
<keyword evidence="2 5" id="KW-1133">Transmembrane helix</keyword>
<organism evidence="6">
    <name type="scientific">Puccinia triticina (isolate 1-1 / race 1 (BBBD))</name>
    <name type="common">Brown leaf rust fungus</name>
    <dbReference type="NCBI Taxonomy" id="630390"/>
    <lineage>
        <taxon>Eukaryota</taxon>
        <taxon>Fungi</taxon>
        <taxon>Dikarya</taxon>
        <taxon>Basidiomycota</taxon>
        <taxon>Pucciniomycotina</taxon>
        <taxon>Pucciniomycetes</taxon>
        <taxon>Pucciniales</taxon>
        <taxon>Pucciniaceae</taxon>
        <taxon>Puccinia</taxon>
    </lineage>
</organism>
<evidence type="ECO:0000256" key="4">
    <source>
        <dbReference type="SAM" id="MobiDB-lite"/>
    </source>
</evidence>
<dbReference type="Proteomes" id="UP000005240">
    <property type="component" value="Unassembled WGS sequence"/>
</dbReference>
<reference evidence="6" key="1">
    <citation type="submission" date="2009-11" db="EMBL/GenBank/DDBJ databases">
        <authorList>
            <consortium name="The Broad Institute Genome Sequencing Platform"/>
            <person name="Ward D."/>
            <person name="Feldgarden M."/>
            <person name="Earl A."/>
            <person name="Young S.K."/>
            <person name="Zeng Q."/>
            <person name="Koehrsen M."/>
            <person name="Alvarado L."/>
            <person name="Berlin A."/>
            <person name="Bochicchio J."/>
            <person name="Borenstein D."/>
            <person name="Chapman S.B."/>
            <person name="Chen Z."/>
            <person name="Engels R."/>
            <person name="Freedman E."/>
            <person name="Gellesch M."/>
            <person name="Goldberg J."/>
            <person name="Griggs A."/>
            <person name="Gujja S."/>
            <person name="Heilman E."/>
            <person name="Heiman D."/>
            <person name="Hepburn T."/>
            <person name="Howarth C."/>
            <person name="Jen D."/>
            <person name="Larson L."/>
            <person name="Lewis B."/>
            <person name="Mehta T."/>
            <person name="Park D."/>
            <person name="Pearson M."/>
            <person name="Roberts A."/>
            <person name="Saif S."/>
            <person name="Shea T."/>
            <person name="Shenoy N."/>
            <person name="Sisk P."/>
            <person name="Stolte C."/>
            <person name="Sykes S."/>
            <person name="Thomson T."/>
            <person name="Walk T."/>
            <person name="White J."/>
            <person name="Yandava C."/>
            <person name="Izard J."/>
            <person name="Baranova O.V."/>
            <person name="Blanton J.M."/>
            <person name="Tanner A.C."/>
            <person name="Dewhirst F.E."/>
            <person name="Haas B."/>
            <person name="Nusbaum C."/>
            <person name="Birren B."/>
        </authorList>
    </citation>
    <scope>NUCLEOTIDE SEQUENCE [LARGE SCALE GENOMIC DNA]</scope>
    <source>
        <strain evidence="6">1-1 BBBD Race 1</strain>
    </source>
</reference>
<reference evidence="6" key="2">
    <citation type="submission" date="2016-05" db="EMBL/GenBank/DDBJ databases">
        <title>Comparative analysis highlights variable genome content of wheat rusts and divergence of the mating loci.</title>
        <authorList>
            <person name="Cuomo C.A."/>
            <person name="Bakkeren G."/>
            <person name="Szabo L."/>
            <person name="Khalil H."/>
            <person name="Joly D."/>
            <person name="Goldberg J."/>
            <person name="Young S."/>
            <person name="Zeng Q."/>
            <person name="Fellers J."/>
        </authorList>
    </citation>
    <scope>NUCLEOTIDE SEQUENCE [LARGE SCALE GENOMIC DNA]</scope>
    <source>
        <strain evidence="6">1-1 BBBD Race 1</strain>
    </source>
</reference>
<evidence type="ECO:0000256" key="3">
    <source>
        <dbReference type="ARBA" id="ARBA00023136"/>
    </source>
</evidence>